<dbReference type="AlphaFoldDB" id="A0A3B0VE46"/>
<comment type="similarity">
    <text evidence="1">Belongs to the CFA/CMAS family.</text>
</comment>
<evidence type="ECO:0000256" key="1">
    <source>
        <dbReference type="ARBA" id="ARBA00010815"/>
    </source>
</evidence>
<dbReference type="GO" id="GO:0008610">
    <property type="term" value="P:lipid biosynthetic process"/>
    <property type="evidence" value="ECO:0007669"/>
    <property type="project" value="InterPro"/>
</dbReference>
<keyword evidence="4" id="KW-0949">S-adenosyl-L-methionine</keyword>
<dbReference type="GO" id="GO:0008825">
    <property type="term" value="F:cyclopropane-fatty-acyl-phospholipid synthase activity"/>
    <property type="evidence" value="ECO:0007669"/>
    <property type="project" value="UniProtKB-EC"/>
</dbReference>
<name>A0A3B0VE46_9ZZZZ</name>
<accession>A0A3B0VE46</accession>
<reference evidence="6" key="1">
    <citation type="submission" date="2018-06" db="EMBL/GenBank/DDBJ databases">
        <authorList>
            <person name="Zhirakovskaya E."/>
        </authorList>
    </citation>
    <scope>NUCLEOTIDE SEQUENCE</scope>
</reference>
<protein>
    <submittedName>
        <fullName evidence="6">Cyclopropane-fatty-acyl-phospholipid synthase</fullName>
        <ecNumber evidence="6">2.1.1.79</ecNumber>
    </submittedName>
</protein>
<proteinExistence type="inferred from homology"/>
<dbReference type="InterPro" id="IPR029063">
    <property type="entry name" value="SAM-dependent_MTases_sf"/>
</dbReference>
<evidence type="ECO:0000256" key="3">
    <source>
        <dbReference type="ARBA" id="ARBA00022679"/>
    </source>
</evidence>
<dbReference type="Gene3D" id="3.40.50.150">
    <property type="entry name" value="Vaccinia Virus protein VP39"/>
    <property type="match status" value="1"/>
</dbReference>
<dbReference type="Pfam" id="PF02353">
    <property type="entry name" value="CMAS"/>
    <property type="match status" value="1"/>
</dbReference>
<evidence type="ECO:0000256" key="5">
    <source>
        <dbReference type="ARBA" id="ARBA00023098"/>
    </source>
</evidence>
<keyword evidence="5" id="KW-0443">Lipid metabolism</keyword>
<dbReference type="PIRSF" id="PIRSF003085">
    <property type="entry name" value="CMAS"/>
    <property type="match status" value="1"/>
</dbReference>
<dbReference type="InterPro" id="IPR003333">
    <property type="entry name" value="CMAS"/>
</dbReference>
<dbReference type="GO" id="GO:0032259">
    <property type="term" value="P:methylation"/>
    <property type="evidence" value="ECO:0007669"/>
    <property type="project" value="UniProtKB-KW"/>
</dbReference>
<keyword evidence="3 6" id="KW-0808">Transferase</keyword>
<feature type="non-terminal residue" evidence="6">
    <location>
        <position position="1"/>
    </location>
</feature>
<sequence>DIHKAISVMSKIGPTLFSTNDLFTLMRDWLTLPRGHTQRAGRGPARLAGRPHSRERDHAAIRYHYDVGNDFYGLWLDNHMQYSCAYFPTENADLDTAQTYKLEMICRKLQLQPGDRLLDIGCGWGGLIRYAVENYGVRALGVTLSEHQVDYANAQLARAGLGDRAVVKLLDYRDGGIGSFDKIVSVGMFEHVGRSQLPQYFAEAYRLLKPGGLFLNHGISRRAPRQHVAVHDALSCCRSPEPPRKTSLWQKFVDRRILGAGSFIQRYIFPDGELIPVSEAGLVAEKAGFELRDVENLREHYALTLRQWVKRLEMRQDEATAVTGEVTYRTWRLYMASVTQGFEEGLINVNQMLLAKPENGQSCLPLTRMHLYIDPLAA</sequence>
<dbReference type="EMBL" id="UOEU01000858">
    <property type="protein sequence ID" value="VAW41795.1"/>
    <property type="molecule type" value="Genomic_DNA"/>
</dbReference>
<evidence type="ECO:0000256" key="2">
    <source>
        <dbReference type="ARBA" id="ARBA00022603"/>
    </source>
</evidence>
<dbReference type="PANTHER" id="PTHR43667">
    <property type="entry name" value="CYCLOPROPANE-FATTY-ACYL-PHOSPHOLIPID SYNTHASE"/>
    <property type="match status" value="1"/>
</dbReference>
<dbReference type="InterPro" id="IPR050723">
    <property type="entry name" value="CFA/CMAS"/>
</dbReference>
<keyword evidence="2 6" id="KW-0489">Methyltransferase</keyword>
<dbReference type="CDD" id="cd02440">
    <property type="entry name" value="AdoMet_MTases"/>
    <property type="match status" value="1"/>
</dbReference>
<evidence type="ECO:0000256" key="4">
    <source>
        <dbReference type="ARBA" id="ARBA00022691"/>
    </source>
</evidence>
<dbReference type="EC" id="2.1.1.79" evidence="6"/>
<organism evidence="6">
    <name type="scientific">hydrothermal vent metagenome</name>
    <dbReference type="NCBI Taxonomy" id="652676"/>
    <lineage>
        <taxon>unclassified sequences</taxon>
        <taxon>metagenomes</taxon>
        <taxon>ecological metagenomes</taxon>
    </lineage>
</organism>
<gene>
    <name evidence="6" type="ORF">MNBD_CHLOROFLEXI01-2827</name>
</gene>
<evidence type="ECO:0000313" key="6">
    <source>
        <dbReference type="EMBL" id="VAW41795.1"/>
    </source>
</evidence>
<dbReference type="SUPFAM" id="SSF53335">
    <property type="entry name" value="S-adenosyl-L-methionine-dependent methyltransferases"/>
    <property type="match status" value="1"/>
</dbReference>
<dbReference type="PANTHER" id="PTHR43667:SF1">
    <property type="entry name" value="CYCLOPROPANE-FATTY-ACYL-PHOSPHOLIPID SYNTHASE"/>
    <property type="match status" value="1"/>
</dbReference>